<dbReference type="PANTHER" id="PTHR23088">
    <property type="entry name" value="NITRILASE-RELATED"/>
    <property type="match status" value="1"/>
</dbReference>
<dbReference type="InterPro" id="IPR003010">
    <property type="entry name" value="C-N_Hydrolase"/>
</dbReference>
<sequence>MILNVNIGQMPIQLDMKANLSHILNMMGQIEEGELLILPEAALSGYDHDLRFLDQIDVNQLQDSLDHLTEQVKMRKVHLIFGSSLRENEKWINAGIYLSPDGNMEVYRKVNLATHERNAFTAGSQLPIFNMETNQGVVRFGIQLCREIRFPEQWKFLSMEGAQFIAYLTNVISVDSLPVWKSHLISRAAENQRFILGSNVADLNQGCPSIVVSPKGDVLEEIISDKVALKRVQIDLSSVSNWYLDQSRTDVVKIKSDITR</sequence>
<dbReference type="CDD" id="cd07197">
    <property type="entry name" value="nitrilase"/>
    <property type="match status" value="1"/>
</dbReference>
<dbReference type="PROSITE" id="PS50263">
    <property type="entry name" value="CN_HYDROLASE"/>
    <property type="match status" value="1"/>
</dbReference>
<reference evidence="3 4" key="1">
    <citation type="submission" date="2022-01" db="EMBL/GenBank/DDBJ databases">
        <title>Alkalihalobacillus sp. EGI L200015, a novel bacterium isolated from a salt lake sediment.</title>
        <authorList>
            <person name="Gao L."/>
            <person name="Fang B.-Z."/>
            <person name="Li W.-J."/>
        </authorList>
    </citation>
    <scope>NUCLEOTIDE SEQUENCE [LARGE SCALE GENOMIC DNA]</scope>
    <source>
        <strain evidence="3 4">KCTC 12718</strain>
    </source>
</reference>
<gene>
    <name evidence="3" type="ORF">L2716_16070</name>
</gene>
<dbReference type="Gene3D" id="3.60.110.10">
    <property type="entry name" value="Carbon-nitrogen hydrolase"/>
    <property type="match status" value="1"/>
</dbReference>
<protein>
    <submittedName>
        <fullName evidence="3">Carbon-nitrogen hydrolase family protein</fullName>
    </submittedName>
</protein>
<evidence type="ECO:0000256" key="1">
    <source>
        <dbReference type="ARBA" id="ARBA00010613"/>
    </source>
</evidence>
<evidence type="ECO:0000313" key="4">
    <source>
        <dbReference type="Proteomes" id="UP001649381"/>
    </source>
</evidence>
<evidence type="ECO:0000259" key="2">
    <source>
        <dbReference type="PROSITE" id="PS50263"/>
    </source>
</evidence>
<dbReference type="Pfam" id="PF00795">
    <property type="entry name" value="CN_hydrolase"/>
    <property type="match status" value="1"/>
</dbReference>
<evidence type="ECO:0000313" key="3">
    <source>
        <dbReference type="EMBL" id="MCF6139253.1"/>
    </source>
</evidence>
<dbReference type="EMBL" id="JAKIJS010000002">
    <property type="protein sequence ID" value="MCF6139253.1"/>
    <property type="molecule type" value="Genomic_DNA"/>
</dbReference>
<keyword evidence="4" id="KW-1185">Reference proteome</keyword>
<dbReference type="GO" id="GO:0016787">
    <property type="term" value="F:hydrolase activity"/>
    <property type="evidence" value="ECO:0007669"/>
    <property type="project" value="UniProtKB-KW"/>
</dbReference>
<dbReference type="PANTHER" id="PTHR23088:SF27">
    <property type="entry name" value="DEAMINATED GLUTATHIONE AMIDASE"/>
    <property type="match status" value="1"/>
</dbReference>
<comment type="similarity">
    <text evidence="1">Belongs to the carbon-nitrogen hydrolase superfamily. NIT1/NIT2 family.</text>
</comment>
<organism evidence="3 4">
    <name type="scientific">Pseudalkalibacillus berkeleyi</name>
    <dbReference type="NCBI Taxonomy" id="1069813"/>
    <lineage>
        <taxon>Bacteria</taxon>
        <taxon>Bacillati</taxon>
        <taxon>Bacillota</taxon>
        <taxon>Bacilli</taxon>
        <taxon>Bacillales</taxon>
        <taxon>Fictibacillaceae</taxon>
        <taxon>Pseudalkalibacillus</taxon>
    </lineage>
</organism>
<dbReference type="SUPFAM" id="SSF56317">
    <property type="entry name" value="Carbon-nitrogen hydrolase"/>
    <property type="match status" value="1"/>
</dbReference>
<accession>A0ABS9H648</accession>
<dbReference type="Proteomes" id="UP001649381">
    <property type="component" value="Unassembled WGS sequence"/>
</dbReference>
<dbReference type="InterPro" id="IPR036526">
    <property type="entry name" value="C-N_Hydrolase_sf"/>
</dbReference>
<proteinExistence type="inferred from homology"/>
<feature type="domain" description="CN hydrolase" evidence="2">
    <location>
        <begin position="3"/>
        <end position="236"/>
    </location>
</feature>
<keyword evidence="3" id="KW-0378">Hydrolase</keyword>
<name>A0ABS9H648_9BACL</name>
<comment type="caution">
    <text evidence="3">The sequence shown here is derived from an EMBL/GenBank/DDBJ whole genome shotgun (WGS) entry which is preliminary data.</text>
</comment>
<dbReference type="RefSeq" id="WP_236338020.1">
    <property type="nucleotide sequence ID" value="NZ_JAKIJS010000002.1"/>
</dbReference>